<dbReference type="SUPFAM" id="SSF50156">
    <property type="entry name" value="PDZ domain-like"/>
    <property type="match status" value="1"/>
</dbReference>
<name>A0A8U0Q0N7_SALNM</name>
<evidence type="ECO:0000313" key="13">
    <source>
        <dbReference type="RefSeq" id="XP_038834615.1"/>
    </source>
</evidence>
<dbReference type="Proteomes" id="UP000808372">
    <property type="component" value="Chromosome 39"/>
</dbReference>
<feature type="compositionally biased region" description="Basic and acidic residues" evidence="9">
    <location>
        <begin position="8"/>
        <end position="20"/>
    </location>
</feature>
<evidence type="ECO:0000256" key="1">
    <source>
        <dbReference type="ARBA" id="ARBA00022553"/>
    </source>
</evidence>
<dbReference type="CDD" id="cd04028">
    <property type="entry name" value="C2B_RIM1alpha"/>
    <property type="match status" value="1"/>
</dbReference>
<dbReference type="Pfam" id="PF00168">
    <property type="entry name" value="C2"/>
    <property type="match status" value="2"/>
</dbReference>
<feature type="compositionally biased region" description="Polar residues" evidence="9">
    <location>
        <begin position="432"/>
        <end position="441"/>
    </location>
</feature>
<feature type="region of interest" description="Disordered" evidence="9">
    <location>
        <begin position="213"/>
        <end position="248"/>
    </location>
</feature>
<evidence type="ECO:0000256" key="9">
    <source>
        <dbReference type="SAM" id="MobiDB-lite"/>
    </source>
</evidence>
<dbReference type="SMART" id="SM00228">
    <property type="entry name" value="PDZ"/>
    <property type="match status" value="1"/>
</dbReference>
<dbReference type="AlphaFoldDB" id="A0A8U0Q0N7"/>
<dbReference type="InterPro" id="IPR036034">
    <property type="entry name" value="PDZ_sf"/>
</dbReference>
<feature type="region of interest" description="Disordered" evidence="9">
    <location>
        <begin position="1"/>
        <end position="64"/>
    </location>
</feature>
<dbReference type="FunFam" id="2.60.40.150:FF:000003">
    <property type="entry name" value="Regulating synaptic membrane exocytosis protein 2"/>
    <property type="match status" value="1"/>
</dbReference>
<dbReference type="PROSITE" id="PS50004">
    <property type="entry name" value="C2"/>
    <property type="match status" value="2"/>
</dbReference>
<keyword evidence="6" id="KW-0862">Zinc</keyword>
<dbReference type="GO" id="GO:0050806">
    <property type="term" value="P:positive regulation of synaptic transmission"/>
    <property type="evidence" value="ECO:0007669"/>
    <property type="project" value="TreeGrafter"/>
</dbReference>
<dbReference type="GO" id="GO:0031267">
    <property type="term" value="F:small GTPase binding"/>
    <property type="evidence" value="ECO:0007669"/>
    <property type="project" value="InterPro"/>
</dbReference>
<dbReference type="GeneID" id="120032544"/>
<dbReference type="GO" id="GO:2000300">
    <property type="term" value="P:regulation of synaptic vesicle exocytosis"/>
    <property type="evidence" value="ECO:0007669"/>
    <property type="project" value="TreeGrafter"/>
</dbReference>
<feature type="compositionally biased region" description="Basic and acidic residues" evidence="9">
    <location>
        <begin position="487"/>
        <end position="499"/>
    </location>
</feature>
<dbReference type="PANTHER" id="PTHR12157:SF18">
    <property type="entry name" value="REGULATING SYNAPTIC MEMBRANE EXOCYTOSIS PROTEIN 1"/>
    <property type="match status" value="1"/>
</dbReference>
<dbReference type="InterPro" id="IPR000008">
    <property type="entry name" value="C2_dom"/>
</dbReference>
<dbReference type="GO" id="GO:0048791">
    <property type="term" value="P:calcium ion-regulated exocytosis of neurotransmitter"/>
    <property type="evidence" value="ECO:0007669"/>
    <property type="project" value="TreeGrafter"/>
</dbReference>
<dbReference type="GO" id="GO:0030154">
    <property type="term" value="P:cell differentiation"/>
    <property type="evidence" value="ECO:0007669"/>
    <property type="project" value="UniProtKB-KW"/>
</dbReference>
<sequence length="859" mass="95628">MMHKARKEKSGDSLLRKDSQSSDQSESLRPPPPRPYKSKRGVNKRQMSISSSEEEGASTPEYTSCEDVDMESVSEKGDWDCHPLDPAVWHSRDTTPPLQHPVTWQPSKEGDHLIGRITLSKRSAMPREAGSLLGLKVVGGKMTETGRLGAFITKVKKGSLADIVGHLRAGDEVLQWNGKSLPGATKKEVYNIILESKAEPQVEIVVSRPIGDIPRIPETSHPPLESSKSGSSSFESQKMERPSISVMSPTSPATLRALPVILPGQLSVKLWYDKVGHQLIVNVLQAIDLPPRPDGRPRNPYVKMYFLPDRSDKSKRRTKTVKKSAGPKWNQTFLYSHVHRRDFRERMLEITVWDQPRIQEEESDFLGEILIELETALLDDVPHWYKLQTHDVSSLPLPQPSPYLPRRHASHDSPSKKLQSKSSNERESRNSTLTVPEQQRLAQHRSRSVSPHREDITRARSRPAHVPMQRSLDEIHQNRHHSCSPARYHDSHGEHRSGDSDYEYSEDSEVLEMHRSIRGGSAECLHTNRGVARSSNTLPPKMPLLVNGIHKDIYSDLQPSLDRLRSASSTCLRPDTNLHSPDKDRTHTHSPSPPTGTPQSGRRGRQLPQVPARSSSVEQEGKGKKEKGASIQRSTETGMAVEMTRNMSRQSSKESTNGTMNSCNSEGNLLFGGVRLGQPGNQFSDFLDGLGPAQLVGRQTLATPAIGDIQIGMMDKKGQLEVEVIRARGLVQKPGSKSLPAPYVKVYLLNNGAYVAKKKTKIARKTLDPLYQQVLQFEESPQGKVLQVIVWGDYGRMDHKSFMGVAQILLEELDLTSTVIGWYKLFPPSSLVDPTLASLTRRASQSSLDSSSGPPGTRS</sequence>
<accession>A0A8U0Q0N7</accession>
<dbReference type="PROSITE" id="PS50106">
    <property type="entry name" value="PDZ"/>
    <property type="match status" value="1"/>
</dbReference>
<comment type="subcellular location">
    <subcellularLocation>
        <location evidence="8">Synapse</location>
    </subcellularLocation>
</comment>
<dbReference type="GO" id="GO:0044325">
    <property type="term" value="F:transmembrane transporter binding"/>
    <property type="evidence" value="ECO:0007669"/>
    <property type="project" value="TreeGrafter"/>
</dbReference>
<dbReference type="GO" id="GO:0048788">
    <property type="term" value="C:cytoskeleton of presynaptic active zone"/>
    <property type="evidence" value="ECO:0007669"/>
    <property type="project" value="TreeGrafter"/>
</dbReference>
<gene>
    <name evidence="13" type="primary">LOC120032544</name>
</gene>
<evidence type="ECO:0000256" key="3">
    <source>
        <dbReference type="ARBA" id="ARBA00022737"/>
    </source>
</evidence>
<dbReference type="SUPFAM" id="SSF49562">
    <property type="entry name" value="C2 domain (Calcium/lipid-binding domain, CaLB)"/>
    <property type="match status" value="2"/>
</dbReference>
<dbReference type="CDD" id="cd04031">
    <property type="entry name" value="C2A_RIM1alpha"/>
    <property type="match status" value="1"/>
</dbReference>
<evidence type="ECO:0000256" key="2">
    <source>
        <dbReference type="ARBA" id="ARBA00022723"/>
    </source>
</evidence>
<evidence type="ECO:0000259" key="11">
    <source>
        <dbReference type="PROSITE" id="PS50106"/>
    </source>
</evidence>
<dbReference type="GO" id="GO:0042734">
    <property type="term" value="C:presynaptic membrane"/>
    <property type="evidence" value="ECO:0007669"/>
    <property type="project" value="TreeGrafter"/>
</dbReference>
<evidence type="ECO:0000256" key="7">
    <source>
        <dbReference type="ARBA" id="ARBA00023018"/>
    </source>
</evidence>
<evidence type="ECO:0000259" key="10">
    <source>
        <dbReference type="PROSITE" id="PS50004"/>
    </source>
</evidence>
<dbReference type="Pfam" id="PF00595">
    <property type="entry name" value="PDZ"/>
    <property type="match status" value="1"/>
</dbReference>
<dbReference type="InterPro" id="IPR039032">
    <property type="entry name" value="Rim-like"/>
</dbReference>
<dbReference type="RefSeq" id="XP_038834615.1">
    <property type="nucleotide sequence ID" value="XM_038978687.1"/>
</dbReference>
<keyword evidence="12" id="KW-1185">Reference proteome</keyword>
<dbReference type="PANTHER" id="PTHR12157">
    <property type="entry name" value="REGULATING SYNAPTIC MEMBRANE EXOCYTOSIS PROTEIN"/>
    <property type="match status" value="1"/>
</dbReference>
<evidence type="ECO:0000313" key="12">
    <source>
        <dbReference type="Proteomes" id="UP000808372"/>
    </source>
</evidence>
<proteinExistence type="predicted"/>
<feature type="domain" description="C2" evidence="10">
    <location>
        <begin position="262"/>
        <end position="385"/>
    </location>
</feature>
<feature type="compositionally biased region" description="Basic and acidic residues" evidence="9">
    <location>
        <begin position="619"/>
        <end position="628"/>
    </location>
</feature>
<keyword evidence="7" id="KW-0770">Synapse</keyword>
<dbReference type="GO" id="GO:0048167">
    <property type="term" value="P:regulation of synaptic plasticity"/>
    <property type="evidence" value="ECO:0007669"/>
    <property type="project" value="TreeGrafter"/>
</dbReference>
<dbReference type="FunFam" id="2.60.40.150:FF:000001">
    <property type="entry name" value="Regulating synaptic membrane exocytosis 3, isoform CRA_a"/>
    <property type="match status" value="1"/>
</dbReference>
<keyword evidence="2" id="KW-0479">Metal-binding</keyword>
<evidence type="ECO:0000256" key="8">
    <source>
        <dbReference type="ARBA" id="ARBA00034103"/>
    </source>
</evidence>
<evidence type="ECO:0000256" key="4">
    <source>
        <dbReference type="ARBA" id="ARBA00022771"/>
    </source>
</evidence>
<keyword evidence="4" id="KW-0863">Zinc-finger</keyword>
<dbReference type="SMART" id="SM00239">
    <property type="entry name" value="C2"/>
    <property type="match status" value="2"/>
</dbReference>
<dbReference type="InterPro" id="IPR001478">
    <property type="entry name" value="PDZ"/>
</dbReference>
<dbReference type="GO" id="GO:0008270">
    <property type="term" value="F:zinc ion binding"/>
    <property type="evidence" value="ECO:0007669"/>
    <property type="project" value="UniProtKB-KW"/>
</dbReference>
<dbReference type="KEGG" id="snh:120032544"/>
<keyword evidence="5" id="KW-0221">Differentiation</keyword>
<organism evidence="12 13">
    <name type="scientific">Salvelinus namaycush</name>
    <name type="common">Lake trout</name>
    <name type="synonym">Salmo namaycush</name>
    <dbReference type="NCBI Taxonomy" id="8040"/>
    <lineage>
        <taxon>Eukaryota</taxon>
        <taxon>Metazoa</taxon>
        <taxon>Chordata</taxon>
        <taxon>Craniata</taxon>
        <taxon>Vertebrata</taxon>
        <taxon>Euteleostomi</taxon>
        <taxon>Actinopterygii</taxon>
        <taxon>Neopterygii</taxon>
        <taxon>Teleostei</taxon>
        <taxon>Protacanthopterygii</taxon>
        <taxon>Salmoniformes</taxon>
        <taxon>Salmonidae</taxon>
        <taxon>Salmoninae</taxon>
        <taxon>Salvelinus</taxon>
    </lineage>
</organism>
<dbReference type="FunFam" id="2.30.42.10:FF:000003">
    <property type="entry name" value="Regulating synaptic membrane exocytosis protein 1, putative"/>
    <property type="match status" value="1"/>
</dbReference>
<dbReference type="CDD" id="cd06714">
    <property type="entry name" value="PDZ_RIM-like"/>
    <property type="match status" value="1"/>
</dbReference>
<dbReference type="InterPro" id="IPR035892">
    <property type="entry name" value="C2_domain_sf"/>
</dbReference>
<protein>
    <submittedName>
        <fullName evidence="13">Regulating synaptic membrane exocytosis protein 2-like</fullName>
    </submittedName>
</protein>
<feature type="region of interest" description="Disordered" evidence="9">
    <location>
        <begin position="395"/>
        <end position="504"/>
    </location>
</feature>
<reference evidence="13" key="1">
    <citation type="submission" date="2025-08" db="UniProtKB">
        <authorList>
            <consortium name="RefSeq"/>
        </authorList>
    </citation>
    <scope>IDENTIFICATION</scope>
    <source>
        <tissue evidence="13">White muscle</tissue>
    </source>
</reference>
<feature type="region of interest" description="Disordered" evidence="9">
    <location>
        <begin position="568"/>
        <end position="661"/>
    </location>
</feature>
<dbReference type="GO" id="GO:0042391">
    <property type="term" value="P:regulation of membrane potential"/>
    <property type="evidence" value="ECO:0007669"/>
    <property type="project" value="TreeGrafter"/>
</dbReference>
<feature type="compositionally biased region" description="Polar residues" evidence="9">
    <location>
        <begin position="645"/>
        <end position="661"/>
    </location>
</feature>
<feature type="domain" description="C2" evidence="10">
    <location>
        <begin position="705"/>
        <end position="823"/>
    </location>
</feature>
<feature type="domain" description="PDZ" evidence="11">
    <location>
        <begin position="116"/>
        <end position="208"/>
    </location>
</feature>
<dbReference type="Gene3D" id="2.60.40.150">
    <property type="entry name" value="C2 domain"/>
    <property type="match status" value="2"/>
</dbReference>
<evidence type="ECO:0000256" key="5">
    <source>
        <dbReference type="ARBA" id="ARBA00022782"/>
    </source>
</evidence>
<keyword evidence="1" id="KW-0597">Phosphoprotein</keyword>
<feature type="compositionally biased region" description="Low complexity" evidence="9">
    <location>
        <begin position="226"/>
        <end position="236"/>
    </location>
</feature>
<keyword evidence="3" id="KW-0677">Repeat</keyword>
<dbReference type="Gene3D" id="2.30.42.10">
    <property type="match status" value="1"/>
</dbReference>
<evidence type="ECO:0000256" key="6">
    <source>
        <dbReference type="ARBA" id="ARBA00022833"/>
    </source>
</evidence>